<name>A0A5A8C8V0_CAFRO</name>
<dbReference type="OMA" id="ICIGDDF"/>
<dbReference type="Proteomes" id="UP000324907">
    <property type="component" value="Unassembled WGS sequence"/>
</dbReference>
<evidence type="ECO:0008006" key="15">
    <source>
        <dbReference type="Google" id="ProtNLM"/>
    </source>
</evidence>
<accession>A0A5A8C8V0</accession>
<dbReference type="InterPro" id="IPR036390">
    <property type="entry name" value="WH_DNA-bd_sf"/>
</dbReference>
<reference evidence="11 12" key="1">
    <citation type="submission" date="2019-07" db="EMBL/GenBank/DDBJ databases">
        <title>Genomes of Cafeteria roenbergensis.</title>
        <authorList>
            <person name="Fischer M.G."/>
            <person name="Hackl T."/>
            <person name="Roman M."/>
        </authorList>
    </citation>
    <scope>NUCLEOTIDE SEQUENCE [LARGE SCALE GENOMIC DNA]</scope>
    <source>
        <strain evidence="7 12">BVI</strain>
        <strain evidence="9 14">Cflag</strain>
        <strain evidence="10 11">E4-10P</strain>
        <strain evidence="6 13">RCC970-E3</strain>
    </source>
</reference>
<dbReference type="SMART" id="SM01413">
    <property type="entry name" value="Ribosomal_S19e"/>
    <property type="match status" value="1"/>
</dbReference>
<dbReference type="Proteomes" id="UP000323011">
    <property type="component" value="Unassembled WGS sequence"/>
</dbReference>
<dbReference type="GO" id="GO:0003723">
    <property type="term" value="F:RNA binding"/>
    <property type="evidence" value="ECO:0007669"/>
    <property type="project" value="TreeGrafter"/>
</dbReference>
<dbReference type="OrthoDB" id="428974at2759"/>
<dbReference type="AlphaFoldDB" id="A0A5A8C8V0"/>
<gene>
    <name evidence="5" type="ORF">CROE0942_LOCUS15005</name>
    <name evidence="10" type="ORF">FNF27_04396</name>
    <name evidence="8" type="ORF">FNF28_06476</name>
    <name evidence="6" type="ORF">FNF28_07725</name>
    <name evidence="7" type="ORF">FNF29_05922</name>
    <name evidence="9" type="ORF">FNF31_04147</name>
</gene>
<keyword evidence="3" id="KW-0687">Ribonucleoprotein</keyword>
<dbReference type="EMBL" id="VLTO01000025">
    <property type="protein sequence ID" value="KAA0174175.1"/>
    <property type="molecule type" value="Genomic_DNA"/>
</dbReference>
<protein>
    <recommendedName>
        <fullName evidence="15">40S ribosomal protein S19</fullName>
    </recommendedName>
</protein>
<proteinExistence type="inferred from homology"/>
<evidence type="ECO:0000313" key="7">
    <source>
        <dbReference type="EMBL" id="KAA0149536.1"/>
    </source>
</evidence>
<evidence type="ECO:0000313" key="10">
    <source>
        <dbReference type="EMBL" id="KAA0174175.1"/>
    </source>
</evidence>
<evidence type="ECO:0000256" key="1">
    <source>
        <dbReference type="ARBA" id="ARBA00010014"/>
    </source>
</evidence>
<evidence type="ECO:0000313" key="12">
    <source>
        <dbReference type="Proteomes" id="UP000323011"/>
    </source>
</evidence>
<evidence type="ECO:0000313" key="5">
    <source>
        <dbReference type="EMBL" id="CAD8570625.1"/>
    </source>
</evidence>
<dbReference type="GO" id="GO:0022627">
    <property type="term" value="C:cytosolic small ribosomal subunit"/>
    <property type="evidence" value="ECO:0007669"/>
    <property type="project" value="TreeGrafter"/>
</dbReference>
<dbReference type="EMBL" id="VLTL01000323">
    <property type="protein sequence ID" value="KAA0146095.1"/>
    <property type="molecule type" value="Genomic_DNA"/>
</dbReference>
<dbReference type="Pfam" id="PF01090">
    <property type="entry name" value="Ribosomal_S19e"/>
    <property type="match status" value="1"/>
</dbReference>
<dbReference type="FunFam" id="1.10.10.10:FF:000118">
    <property type="entry name" value="40S ribosomal protein S19"/>
    <property type="match status" value="1"/>
</dbReference>
<organism evidence="7 12">
    <name type="scientific">Cafeteria roenbergensis</name>
    <name type="common">Marine flagellate</name>
    <dbReference type="NCBI Taxonomy" id="33653"/>
    <lineage>
        <taxon>Eukaryota</taxon>
        <taxon>Sar</taxon>
        <taxon>Stramenopiles</taxon>
        <taxon>Bigyra</taxon>
        <taxon>Opalozoa</taxon>
        <taxon>Bicosoecida</taxon>
        <taxon>Cafeteriaceae</taxon>
        <taxon>Cafeteria</taxon>
    </lineage>
</organism>
<dbReference type="EMBL" id="VLTN01000042">
    <property type="protein sequence ID" value="KAA0149536.1"/>
    <property type="molecule type" value="Genomic_DNA"/>
</dbReference>
<evidence type="ECO:0000313" key="8">
    <source>
        <dbReference type="EMBL" id="KAA0157832.1"/>
    </source>
</evidence>
<dbReference type="Proteomes" id="UP000322899">
    <property type="component" value="Unassembled WGS sequence"/>
</dbReference>
<evidence type="ECO:0000313" key="9">
    <source>
        <dbReference type="EMBL" id="KAA0160763.1"/>
    </source>
</evidence>
<feature type="compositionally biased region" description="Acidic residues" evidence="4">
    <location>
        <begin position="172"/>
        <end position="194"/>
    </location>
</feature>
<dbReference type="InterPro" id="IPR001266">
    <property type="entry name" value="Ribosomal_eS19"/>
</dbReference>
<evidence type="ECO:0000256" key="3">
    <source>
        <dbReference type="ARBA" id="ARBA00023274"/>
    </source>
</evidence>
<evidence type="ECO:0000256" key="2">
    <source>
        <dbReference type="ARBA" id="ARBA00022980"/>
    </source>
</evidence>
<sequence>MQFVGTLKPRASYTLKDVPAAAFIEAMSEHLKRKGTVTVPEWAEYAKTSCAQELAPLDEDWMFVRMAALVRKVYLYPYIGVGTLARMFGGAKKRGHNPLKFQRASRKVIRYALAELAKLGLIEVVEDHDEHDALVVGGRVLTSAGRRDCDLISREVGKKIAEAASAAAAAAAEDEEDEEDDAEEAAAAAEEDDE</sequence>
<dbReference type="GO" id="GO:0000028">
    <property type="term" value="P:ribosomal small subunit assembly"/>
    <property type="evidence" value="ECO:0007669"/>
    <property type="project" value="TreeGrafter"/>
</dbReference>
<evidence type="ECO:0000313" key="13">
    <source>
        <dbReference type="Proteomes" id="UP000324907"/>
    </source>
</evidence>
<dbReference type="Gene3D" id="1.10.10.10">
    <property type="entry name" value="Winged helix-like DNA-binding domain superfamily/Winged helix DNA-binding domain"/>
    <property type="match status" value="1"/>
</dbReference>
<dbReference type="Proteomes" id="UP000325113">
    <property type="component" value="Unassembled WGS sequence"/>
</dbReference>
<comment type="similarity">
    <text evidence="1">Belongs to the eukaryotic ribosomal protein eS19 family.</text>
</comment>
<evidence type="ECO:0000256" key="4">
    <source>
        <dbReference type="SAM" id="MobiDB-lite"/>
    </source>
</evidence>
<keyword evidence="12" id="KW-1185">Reference proteome</keyword>
<dbReference type="InterPro" id="IPR036388">
    <property type="entry name" value="WH-like_DNA-bd_sf"/>
</dbReference>
<dbReference type="GO" id="GO:0003735">
    <property type="term" value="F:structural constituent of ribosome"/>
    <property type="evidence" value="ECO:0007669"/>
    <property type="project" value="InterPro"/>
</dbReference>
<evidence type="ECO:0000313" key="14">
    <source>
        <dbReference type="Proteomes" id="UP000325113"/>
    </source>
</evidence>
<dbReference type="PANTHER" id="PTHR11710">
    <property type="entry name" value="40S RIBOSOMAL PROTEIN S19"/>
    <property type="match status" value="1"/>
</dbReference>
<dbReference type="GO" id="GO:0006412">
    <property type="term" value="P:translation"/>
    <property type="evidence" value="ECO:0007669"/>
    <property type="project" value="InterPro"/>
</dbReference>
<feature type="region of interest" description="Disordered" evidence="4">
    <location>
        <begin position="167"/>
        <end position="194"/>
    </location>
</feature>
<dbReference type="EMBL" id="VLTL01000164">
    <property type="protein sequence ID" value="KAA0157832.1"/>
    <property type="molecule type" value="Genomic_DNA"/>
</dbReference>
<evidence type="ECO:0000313" key="11">
    <source>
        <dbReference type="Proteomes" id="UP000322899"/>
    </source>
</evidence>
<reference evidence="5" key="2">
    <citation type="submission" date="2021-01" db="EMBL/GenBank/DDBJ databases">
        <authorList>
            <person name="Corre E."/>
            <person name="Pelletier E."/>
            <person name="Niang G."/>
            <person name="Scheremetjew M."/>
            <person name="Finn R."/>
            <person name="Kale V."/>
            <person name="Holt S."/>
            <person name="Cochrane G."/>
            <person name="Meng A."/>
            <person name="Brown T."/>
            <person name="Cohen L."/>
        </authorList>
    </citation>
    <scope>NUCLEOTIDE SEQUENCE</scope>
    <source>
        <strain evidence="5">E4-10</strain>
    </source>
</reference>
<keyword evidence="2" id="KW-0689">Ribosomal protein</keyword>
<dbReference type="SUPFAM" id="SSF46785">
    <property type="entry name" value="Winged helix' DNA-binding domain"/>
    <property type="match status" value="1"/>
</dbReference>
<dbReference type="EMBL" id="HBET01021932">
    <property type="protein sequence ID" value="CAD8570625.1"/>
    <property type="molecule type" value="Transcribed_RNA"/>
</dbReference>
<dbReference type="EMBL" id="VLTM01000041">
    <property type="protein sequence ID" value="KAA0160763.1"/>
    <property type="molecule type" value="Genomic_DNA"/>
</dbReference>
<evidence type="ECO:0000313" key="6">
    <source>
        <dbReference type="EMBL" id="KAA0146095.1"/>
    </source>
</evidence>
<dbReference type="PANTHER" id="PTHR11710:SF0">
    <property type="entry name" value="40S RIBOSOMAL PROTEIN S19"/>
    <property type="match status" value="1"/>
</dbReference>